<organism evidence="1 2">
    <name type="scientific">Auricularia subglabra (strain TFB-10046 / SS5)</name>
    <name type="common">White-rot fungus</name>
    <name type="synonym">Auricularia delicata (strain TFB10046)</name>
    <dbReference type="NCBI Taxonomy" id="717982"/>
    <lineage>
        <taxon>Eukaryota</taxon>
        <taxon>Fungi</taxon>
        <taxon>Dikarya</taxon>
        <taxon>Basidiomycota</taxon>
        <taxon>Agaricomycotina</taxon>
        <taxon>Agaricomycetes</taxon>
        <taxon>Auriculariales</taxon>
        <taxon>Auriculariaceae</taxon>
        <taxon>Auricularia</taxon>
    </lineage>
</organism>
<keyword evidence="2" id="KW-1185">Reference proteome</keyword>
<dbReference type="InParanoid" id="J0CQN4"/>
<evidence type="ECO:0000313" key="1">
    <source>
        <dbReference type="EMBL" id="EJD32519.1"/>
    </source>
</evidence>
<proteinExistence type="predicted"/>
<gene>
    <name evidence="1" type="ORF">AURDEDRAFT_178401</name>
</gene>
<reference evidence="2" key="1">
    <citation type="journal article" date="2012" name="Science">
        <title>The Paleozoic origin of enzymatic lignin decomposition reconstructed from 31 fungal genomes.</title>
        <authorList>
            <person name="Floudas D."/>
            <person name="Binder M."/>
            <person name="Riley R."/>
            <person name="Barry K."/>
            <person name="Blanchette R.A."/>
            <person name="Henrissat B."/>
            <person name="Martinez A.T."/>
            <person name="Otillar R."/>
            <person name="Spatafora J.W."/>
            <person name="Yadav J.S."/>
            <person name="Aerts A."/>
            <person name="Benoit I."/>
            <person name="Boyd A."/>
            <person name="Carlson A."/>
            <person name="Copeland A."/>
            <person name="Coutinho P.M."/>
            <person name="de Vries R.P."/>
            <person name="Ferreira P."/>
            <person name="Findley K."/>
            <person name="Foster B."/>
            <person name="Gaskell J."/>
            <person name="Glotzer D."/>
            <person name="Gorecki P."/>
            <person name="Heitman J."/>
            <person name="Hesse C."/>
            <person name="Hori C."/>
            <person name="Igarashi K."/>
            <person name="Jurgens J.A."/>
            <person name="Kallen N."/>
            <person name="Kersten P."/>
            <person name="Kohler A."/>
            <person name="Kuees U."/>
            <person name="Kumar T.K.A."/>
            <person name="Kuo A."/>
            <person name="LaButti K."/>
            <person name="Larrondo L.F."/>
            <person name="Lindquist E."/>
            <person name="Ling A."/>
            <person name="Lombard V."/>
            <person name="Lucas S."/>
            <person name="Lundell T."/>
            <person name="Martin R."/>
            <person name="McLaughlin D.J."/>
            <person name="Morgenstern I."/>
            <person name="Morin E."/>
            <person name="Murat C."/>
            <person name="Nagy L.G."/>
            <person name="Nolan M."/>
            <person name="Ohm R.A."/>
            <person name="Patyshakuliyeva A."/>
            <person name="Rokas A."/>
            <person name="Ruiz-Duenas F.J."/>
            <person name="Sabat G."/>
            <person name="Salamov A."/>
            <person name="Samejima M."/>
            <person name="Schmutz J."/>
            <person name="Slot J.C."/>
            <person name="St John F."/>
            <person name="Stenlid J."/>
            <person name="Sun H."/>
            <person name="Sun S."/>
            <person name="Syed K."/>
            <person name="Tsang A."/>
            <person name="Wiebenga A."/>
            <person name="Young D."/>
            <person name="Pisabarro A."/>
            <person name="Eastwood D.C."/>
            <person name="Martin F."/>
            <person name="Cullen D."/>
            <person name="Grigoriev I.V."/>
            <person name="Hibbett D.S."/>
        </authorList>
    </citation>
    <scope>NUCLEOTIDE SEQUENCE [LARGE SCALE GENOMIC DNA]</scope>
    <source>
        <strain evidence="2">TFB10046</strain>
    </source>
</reference>
<dbReference type="KEGG" id="adl:AURDEDRAFT_178401"/>
<dbReference type="EMBL" id="JH688893">
    <property type="protein sequence ID" value="EJD32519.1"/>
    <property type="molecule type" value="Genomic_DNA"/>
</dbReference>
<name>J0CQN4_AURST</name>
<dbReference type="AlphaFoldDB" id="J0CQN4"/>
<protein>
    <submittedName>
        <fullName evidence="1">Uncharacterized protein</fullName>
    </submittedName>
</protein>
<sequence>MLDALARTLTGRPFVPCGAPPYDAPARVNGAGAKRDTSAGALKLALEILGRFDFIVQELFILEGEPGDSI</sequence>
<accession>J0CQN4</accession>
<dbReference type="Proteomes" id="UP000006514">
    <property type="component" value="Unassembled WGS sequence"/>
</dbReference>
<evidence type="ECO:0000313" key="2">
    <source>
        <dbReference type="Proteomes" id="UP000006514"/>
    </source>
</evidence>